<comment type="subcellular location">
    <subcellularLocation>
        <location evidence="1">Membrane</location>
        <topology evidence="1">Single-pass type II membrane protein</topology>
    </subcellularLocation>
</comment>
<dbReference type="PANTHER" id="PTHR45719">
    <property type="entry name" value="GLYCOSYLTRANSFERASE"/>
    <property type="match status" value="1"/>
</dbReference>
<reference evidence="6" key="1">
    <citation type="submission" date="2019-09" db="EMBL/GenBank/DDBJ databases">
        <title>Draft genome information of white flower Hibiscus syriacus.</title>
        <authorList>
            <person name="Kim Y.-M."/>
        </authorList>
    </citation>
    <scope>NUCLEOTIDE SEQUENCE [LARGE SCALE GENOMIC DNA]</scope>
    <source>
        <strain evidence="6">YM2019G1</strain>
    </source>
</reference>
<dbReference type="GO" id="GO:0016020">
    <property type="term" value="C:membrane"/>
    <property type="evidence" value="ECO:0007669"/>
    <property type="project" value="UniProtKB-SubCell"/>
</dbReference>
<keyword evidence="7" id="KW-1185">Reference proteome</keyword>
<evidence type="ECO:0000256" key="5">
    <source>
        <dbReference type="ARBA" id="ARBA00023180"/>
    </source>
</evidence>
<sequence length="417" mass="47812">MKRSHFPYSADRSWLLLPLFIISAISLTFLLALTSTQTKSTSSQSDFSFHRPEFTFSQRDHGKLPELPRFAYLISGTKGDAPRLKRLLQAVYHPRNYYLLHLDLDASDSERLDLAKYVKSERVIREFGNVMVIGKADLVTYKGPTIIASTLHAVAILLKKAKDWDWFVNLSASDYPLMNQDDIVHVFSYLPRDLNFLEHTSSIGWKEYQRARPIIIDPGLYHSKKSGVFWAKEKRSLPASFKLFMGSEWVVLTKPFLEFCIWGWDNLPRTLLMYYTNFPSSQEGYFHTVVCNHKDYQNTTVNHDLHFIRWDNPPKQHPMTLTLEHFDDMVRSGAPFARKFAEDNDSTLDKIDKELLRRSNGQFTPGGWCVGGSGSGNDPCVVSGDSNAVKPAVSSKRLEKLLVQLLDSENFRSKQCK</sequence>
<organism evidence="6 7">
    <name type="scientific">Hibiscus syriacus</name>
    <name type="common">Rose of Sharon</name>
    <dbReference type="NCBI Taxonomy" id="106335"/>
    <lineage>
        <taxon>Eukaryota</taxon>
        <taxon>Viridiplantae</taxon>
        <taxon>Streptophyta</taxon>
        <taxon>Embryophyta</taxon>
        <taxon>Tracheophyta</taxon>
        <taxon>Spermatophyta</taxon>
        <taxon>Magnoliopsida</taxon>
        <taxon>eudicotyledons</taxon>
        <taxon>Gunneridae</taxon>
        <taxon>Pentapetalae</taxon>
        <taxon>rosids</taxon>
        <taxon>malvids</taxon>
        <taxon>Malvales</taxon>
        <taxon>Malvaceae</taxon>
        <taxon>Malvoideae</taxon>
        <taxon>Hibiscus</taxon>
    </lineage>
</organism>
<gene>
    <name evidence="6" type="ORF">F3Y22_tig00111941pilonHSYRG00033</name>
</gene>
<dbReference type="Proteomes" id="UP000436088">
    <property type="component" value="Unassembled WGS sequence"/>
</dbReference>
<dbReference type="AlphaFoldDB" id="A0A6A2YAV1"/>
<protein>
    <submittedName>
        <fullName evidence="6">RING-H2 finger protein ATL2J</fullName>
    </submittedName>
</protein>
<keyword evidence="3" id="KW-0808">Transferase</keyword>
<dbReference type="PANTHER" id="PTHR45719:SF8">
    <property type="entry name" value="BETA-GLUCURONOSYLTRANSFERASE GLCAT14C"/>
    <property type="match status" value="1"/>
</dbReference>
<comment type="caution">
    <text evidence="6">The sequence shown here is derived from an EMBL/GenBank/DDBJ whole genome shotgun (WGS) entry which is preliminary data.</text>
</comment>
<dbReference type="OrthoDB" id="2019572at2759"/>
<dbReference type="InterPro" id="IPR003406">
    <property type="entry name" value="Glyco_trans_14"/>
</dbReference>
<dbReference type="EMBL" id="VEPZ02001466">
    <property type="protein sequence ID" value="KAE8671639.1"/>
    <property type="molecule type" value="Genomic_DNA"/>
</dbReference>
<evidence type="ECO:0000313" key="7">
    <source>
        <dbReference type="Proteomes" id="UP000436088"/>
    </source>
</evidence>
<evidence type="ECO:0000256" key="3">
    <source>
        <dbReference type="ARBA" id="ARBA00022679"/>
    </source>
</evidence>
<accession>A0A6A2YAV1</accession>
<dbReference type="InterPro" id="IPR044610">
    <property type="entry name" value="GLCAT14A/B/C"/>
</dbReference>
<dbReference type="GO" id="GO:0015020">
    <property type="term" value="F:glucuronosyltransferase activity"/>
    <property type="evidence" value="ECO:0007669"/>
    <property type="project" value="InterPro"/>
</dbReference>
<keyword evidence="5" id="KW-0325">Glycoprotein</keyword>
<name>A0A6A2YAV1_HIBSY</name>
<keyword evidence="4" id="KW-0472">Membrane</keyword>
<evidence type="ECO:0000256" key="2">
    <source>
        <dbReference type="ARBA" id="ARBA00022676"/>
    </source>
</evidence>
<keyword evidence="2" id="KW-0328">Glycosyltransferase</keyword>
<evidence type="ECO:0000313" key="6">
    <source>
        <dbReference type="EMBL" id="KAE8671639.1"/>
    </source>
</evidence>
<evidence type="ECO:0000256" key="4">
    <source>
        <dbReference type="ARBA" id="ARBA00023136"/>
    </source>
</evidence>
<proteinExistence type="predicted"/>
<evidence type="ECO:0000256" key="1">
    <source>
        <dbReference type="ARBA" id="ARBA00004606"/>
    </source>
</evidence>
<dbReference type="Pfam" id="PF02485">
    <property type="entry name" value="Branch"/>
    <property type="match status" value="1"/>
</dbReference>